<evidence type="ECO:0000313" key="2">
    <source>
        <dbReference type="Proteomes" id="UP000037326"/>
    </source>
</evidence>
<sequence>MEIVHVPATSTSKFRASICLLLLKISDYETLQRSGCFLCESEASATMFYLRESGVLTKRQQQQKRFIGFPHESAQPQRKLTLHFAQECFLIAGDTP</sequence>
<protein>
    <submittedName>
        <fullName evidence="1">Uncharacterized protein</fullName>
    </submittedName>
</protein>
<dbReference type="GeneID" id="96598888"/>
<accession>A0A0K9FE11</accession>
<dbReference type="Proteomes" id="UP000037326">
    <property type="component" value="Unassembled WGS sequence"/>
</dbReference>
<gene>
    <name evidence="1" type="ORF">ACZ11_11620</name>
</gene>
<evidence type="ECO:0000313" key="1">
    <source>
        <dbReference type="EMBL" id="KMY32735.1"/>
    </source>
</evidence>
<dbReference type="AlphaFoldDB" id="A0A0K9FE11"/>
<reference evidence="2" key="1">
    <citation type="submission" date="2015-07" db="EMBL/GenBank/DDBJ databases">
        <authorList>
            <consortium name="Consortium for Microbial Forensics and Genomics (microFORGE)"/>
            <person name="Knight B.M."/>
            <person name="Roberts D.P."/>
            <person name="Lin D."/>
            <person name="Hari K."/>
            <person name="Fletcher J."/>
            <person name="Melcher U."/>
            <person name="Blagden T."/>
            <person name="Winegar R.A."/>
        </authorList>
    </citation>
    <scope>NUCLEOTIDE SEQUENCE [LARGE SCALE GENOMIC DNA]</scope>
    <source>
        <strain evidence="2">DSM 23493</strain>
    </source>
</reference>
<name>A0A0K9FE11_9BACI</name>
<comment type="caution">
    <text evidence="1">The sequence shown here is derived from an EMBL/GenBank/DDBJ whole genome shotgun (WGS) entry which is preliminary data.</text>
</comment>
<dbReference type="EMBL" id="LFXJ01000005">
    <property type="protein sequence ID" value="KMY32735.1"/>
    <property type="molecule type" value="Genomic_DNA"/>
</dbReference>
<dbReference type="PATRIC" id="fig|582475.4.peg.1943"/>
<dbReference type="RefSeq" id="WP_049666231.1">
    <property type="nucleotide sequence ID" value="NZ_LFXJ01000005.1"/>
</dbReference>
<organism evidence="1 2">
    <name type="scientific">Lysinibacillus xylanilyticus</name>
    <dbReference type="NCBI Taxonomy" id="582475"/>
    <lineage>
        <taxon>Bacteria</taxon>
        <taxon>Bacillati</taxon>
        <taxon>Bacillota</taxon>
        <taxon>Bacilli</taxon>
        <taxon>Bacillales</taxon>
        <taxon>Bacillaceae</taxon>
        <taxon>Lysinibacillus</taxon>
    </lineage>
</organism>
<proteinExistence type="predicted"/>